<keyword evidence="2 3" id="KW-0040">ANK repeat</keyword>
<dbReference type="SUPFAM" id="SSF48403">
    <property type="entry name" value="Ankyrin repeat"/>
    <property type="match status" value="2"/>
</dbReference>
<dbReference type="Proteomes" id="UP000443090">
    <property type="component" value="Unassembled WGS sequence"/>
</dbReference>
<gene>
    <name evidence="6" type="primary">ANK1_0</name>
    <name evidence="6" type="ORF">LOCC1_G004640</name>
</gene>
<dbReference type="Pfam" id="PF17107">
    <property type="entry name" value="SesA"/>
    <property type="match status" value="1"/>
</dbReference>
<dbReference type="Pfam" id="PF12796">
    <property type="entry name" value="Ank_2"/>
    <property type="match status" value="3"/>
</dbReference>
<dbReference type="PANTHER" id="PTHR24198">
    <property type="entry name" value="ANKYRIN REPEAT AND PROTEIN KINASE DOMAIN-CONTAINING PROTEIN"/>
    <property type="match status" value="1"/>
</dbReference>
<feature type="repeat" description="ANK" evidence="3">
    <location>
        <begin position="567"/>
        <end position="593"/>
    </location>
</feature>
<dbReference type="InterPro" id="IPR027417">
    <property type="entry name" value="P-loop_NTPase"/>
</dbReference>
<keyword evidence="1" id="KW-0677">Repeat</keyword>
<sequence length="792" mass="86638">MDPVSAIGIAAAVVQFVQFGFQIVKRLEELNNAYPGEVPRSLQAINTQLPLLLDALKRIKTDSEVKSLDVDTKCILRGVISGCHVQVAELETMINEIARSPGETFKTKIKKVFTSLRYDEKIWAVQRNLNTYISVLTLHHVVDSTEVPPMPAEDTFFDVREQLVATFSERSELTKKIESSLYDASRSQVKEPTIVTLAGPKGVGKTQLAVVYCHATKSRGEFRTVFWLDASSLESLLLGFESIYATIRRSTSGTRKDKVSFVRTFLDGLWHPWLLVLDSYEPTVLYNDIMEVLPTRGYGGIIFITRSEDKSGLGDIIRVPRFLTIEDQRHLNSLLTQAVQDQSVERIKDLVDQGADVDSLIWNEWPCLHRCALFGLDEGVEFLLERGANPNPPLQIRKPIYWAASGGHASICRLLLDHEDQNSQMFNQVDIQSAYNAAGEKGSLDIMRLLLNRRGPNPNSKIGHGRTTLYNAAGKGYLDMVIFLLEHGAIKENPAEGQDALIQASSAGHLDIVKHLCSVGVDTNCQDMQGLTPLCHAAGLKGADQKESGVGIAEVLLASGADPNITASDGPLHKAATCEHIDMTRLLITHGADPTKSCAGWCPLTNSIKYKNPKAMALLLEVKIEDTEARNAWLNSGLRYACRTGDREAIVQILAAGADINSAELTGSPKGATPLLLTILNGHVQAALLLVRRGAKMDLGDEMGRLPLPTAAENGYDSVVRGLIRAGGDPNLKSGVNEDTPLILAAGKKQDKVVKVLLDNNADRMLANKFGDIALDVAEEKGYKEIIDLLEG</sequence>
<reference evidence="6 7" key="1">
    <citation type="submission" date="2018-05" db="EMBL/GenBank/DDBJ databases">
        <title>Genome sequencing and assembly of the regulated plant pathogen Lachnellula willkommii and related sister species for the development of diagnostic species identification markers.</title>
        <authorList>
            <person name="Giroux E."/>
            <person name="Bilodeau G."/>
        </authorList>
    </citation>
    <scope>NUCLEOTIDE SEQUENCE [LARGE SCALE GENOMIC DNA]</scope>
    <source>
        <strain evidence="6 7">CBS 160.35</strain>
    </source>
</reference>
<evidence type="ECO:0000259" key="4">
    <source>
        <dbReference type="Pfam" id="PF00931"/>
    </source>
</evidence>
<evidence type="ECO:0000259" key="5">
    <source>
        <dbReference type="Pfam" id="PF17107"/>
    </source>
</evidence>
<proteinExistence type="predicted"/>
<dbReference type="PROSITE" id="PS50297">
    <property type="entry name" value="ANK_REP_REGION"/>
    <property type="match status" value="4"/>
</dbReference>
<feature type="domain" description="NACHT-NTPase and P-loop NTPases N-terminal" evidence="5">
    <location>
        <begin position="11"/>
        <end position="136"/>
    </location>
</feature>
<feature type="repeat" description="ANK" evidence="3">
    <location>
        <begin position="703"/>
        <end position="735"/>
    </location>
</feature>
<dbReference type="SUPFAM" id="SSF52540">
    <property type="entry name" value="P-loop containing nucleoside triphosphate hydrolases"/>
    <property type="match status" value="1"/>
</dbReference>
<feature type="domain" description="NB-ARC" evidence="4">
    <location>
        <begin position="190"/>
        <end position="309"/>
    </location>
</feature>
<comment type="caution">
    <text evidence="6">The sequence shown here is derived from an EMBL/GenBank/DDBJ whole genome shotgun (WGS) entry which is preliminary data.</text>
</comment>
<dbReference type="InterPro" id="IPR031352">
    <property type="entry name" value="SesA"/>
</dbReference>
<name>A0A8H8RWD2_9HELO</name>
<evidence type="ECO:0000313" key="6">
    <source>
        <dbReference type="EMBL" id="TVY43158.1"/>
    </source>
</evidence>
<dbReference type="Pfam" id="PF00023">
    <property type="entry name" value="Ank"/>
    <property type="match status" value="1"/>
</dbReference>
<dbReference type="EMBL" id="QGMI01000293">
    <property type="protein sequence ID" value="TVY43158.1"/>
    <property type="molecule type" value="Genomic_DNA"/>
</dbReference>
<dbReference type="Pfam" id="PF00931">
    <property type="entry name" value="NB-ARC"/>
    <property type="match status" value="1"/>
</dbReference>
<evidence type="ECO:0000256" key="1">
    <source>
        <dbReference type="ARBA" id="ARBA00022737"/>
    </source>
</evidence>
<protein>
    <submittedName>
        <fullName evidence="6">Ankyrin</fullName>
    </submittedName>
</protein>
<organism evidence="6 7">
    <name type="scientific">Lachnellula occidentalis</name>
    <dbReference type="NCBI Taxonomy" id="215460"/>
    <lineage>
        <taxon>Eukaryota</taxon>
        <taxon>Fungi</taxon>
        <taxon>Dikarya</taxon>
        <taxon>Ascomycota</taxon>
        <taxon>Pezizomycotina</taxon>
        <taxon>Leotiomycetes</taxon>
        <taxon>Helotiales</taxon>
        <taxon>Lachnaceae</taxon>
        <taxon>Lachnellula</taxon>
    </lineage>
</organism>
<feature type="repeat" description="ANK" evidence="3">
    <location>
        <begin position="737"/>
        <end position="769"/>
    </location>
</feature>
<evidence type="ECO:0000256" key="3">
    <source>
        <dbReference type="PROSITE-ProRule" id="PRU00023"/>
    </source>
</evidence>
<dbReference type="InterPro" id="IPR036770">
    <property type="entry name" value="Ankyrin_rpt-contain_sf"/>
</dbReference>
<dbReference type="OrthoDB" id="341259at2759"/>
<feature type="repeat" description="ANK" evidence="3">
    <location>
        <begin position="496"/>
        <end position="528"/>
    </location>
</feature>
<accession>A0A8H8RWD2</accession>
<evidence type="ECO:0000256" key="2">
    <source>
        <dbReference type="ARBA" id="ARBA00023043"/>
    </source>
</evidence>
<dbReference type="Gene3D" id="1.25.40.20">
    <property type="entry name" value="Ankyrin repeat-containing domain"/>
    <property type="match status" value="2"/>
</dbReference>
<evidence type="ECO:0000313" key="7">
    <source>
        <dbReference type="Proteomes" id="UP000443090"/>
    </source>
</evidence>
<dbReference type="AlphaFoldDB" id="A0A8H8RWD2"/>
<feature type="repeat" description="ANK" evidence="3">
    <location>
        <begin position="464"/>
        <end position="489"/>
    </location>
</feature>
<dbReference type="SMART" id="SM00248">
    <property type="entry name" value="ANK"/>
    <property type="match status" value="12"/>
</dbReference>
<feature type="repeat" description="ANK" evidence="3">
    <location>
        <begin position="670"/>
        <end position="702"/>
    </location>
</feature>
<dbReference type="InterPro" id="IPR002182">
    <property type="entry name" value="NB-ARC"/>
</dbReference>
<dbReference type="PANTHER" id="PTHR24198:SF165">
    <property type="entry name" value="ANKYRIN REPEAT-CONTAINING PROTEIN-RELATED"/>
    <property type="match status" value="1"/>
</dbReference>
<dbReference type="PROSITE" id="PS50088">
    <property type="entry name" value="ANK_REPEAT"/>
    <property type="match status" value="6"/>
</dbReference>
<dbReference type="InterPro" id="IPR002110">
    <property type="entry name" value="Ankyrin_rpt"/>
</dbReference>
<keyword evidence="7" id="KW-1185">Reference proteome</keyword>
<dbReference type="Gene3D" id="3.40.50.300">
    <property type="entry name" value="P-loop containing nucleotide triphosphate hydrolases"/>
    <property type="match status" value="1"/>
</dbReference>
<dbReference type="GO" id="GO:0043531">
    <property type="term" value="F:ADP binding"/>
    <property type="evidence" value="ECO:0007669"/>
    <property type="project" value="InterPro"/>
</dbReference>